<proteinExistence type="predicted"/>
<feature type="region of interest" description="Disordered" evidence="1">
    <location>
        <begin position="87"/>
        <end position="106"/>
    </location>
</feature>
<feature type="region of interest" description="Disordered" evidence="1">
    <location>
        <begin position="194"/>
        <end position="215"/>
    </location>
</feature>
<feature type="transmembrane region" description="Helical" evidence="2">
    <location>
        <begin position="34"/>
        <end position="53"/>
    </location>
</feature>
<evidence type="ECO:0000313" key="3">
    <source>
        <dbReference type="EMBL" id="PXF42043.1"/>
    </source>
</evidence>
<keyword evidence="2" id="KW-0472">Membrane</keyword>
<keyword evidence="4" id="KW-1185">Reference proteome</keyword>
<dbReference type="AlphaFoldDB" id="A0A2V3IJ33"/>
<accession>A0A2V3IJ33</accession>
<dbReference type="Proteomes" id="UP000247409">
    <property type="component" value="Unassembled WGS sequence"/>
</dbReference>
<evidence type="ECO:0000256" key="2">
    <source>
        <dbReference type="SAM" id="Phobius"/>
    </source>
</evidence>
<keyword evidence="2" id="KW-1133">Transmembrane helix</keyword>
<sequence length="215" mass="22916">MIRGYQAIKSVASSLRRNEGIFDSERRPTNCRRWILIALVVLSLSGMAVELIVRDEKTGSGTLKKGIEFITWLFGFSSVDDDGSTGLFDASQPADGESSPDSNGSNSTQINTLYLSKCVALISVVCIELPIVPGCHGCETYVARLAVELSHAPKNNPVADQICKVVYSSKVCVLSEDIPVCPICEALGNYTSGGEGSANATATDTTATNQTTTER</sequence>
<reference evidence="3 4" key="1">
    <citation type="journal article" date="2018" name="Mol. Biol. Evol.">
        <title>Analysis of the draft genome of the red seaweed Gracilariopsis chorda provides insights into genome size evolution in Rhodophyta.</title>
        <authorList>
            <person name="Lee J."/>
            <person name="Yang E.C."/>
            <person name="Graf L."/>
            <person name="Yang J.H."/>
            <person name="Qiu H."/>
            <person name="Zel Zion U."/>
            <person name="Chan C.X."/>
            <person name="Stephens T.G."/>
            <person name="Weber A.P.M."/>
            <person name="Boo G.H."/>
            <person name="Boo S.M."/>
            <person name="Kim K.M."/>
            <person name="Shin Y."/>
            <person name="Jung M."/>
            <person name="Lee S.J."/>
            <person name="Yim H.S."/>
            <person name="Lee J.H."/>
            <person name="Bhattacharya D."/>
            <person name="Yoon H.S."/>
        </authorList>
    </citation>
    <scope>NUCLEOTIDE SEQUENCE [LARGE SCALE GENOMIC DNA]</scope>
    <source>
        <strain evidence="3 4">SKKU-2015</strain>
        <tissue evidence="3">Whole body</tissue>
    </source>
</reference>
<feature type="compositionally biased region" description="Low complexity" evidence="1">
    <location>
        <begin position="198"/>
        <end position="215"/>
    </location>
</feature>
<dbReference type="EMBL" id="NBIV01000179">
    <property type="protein sequence ID" value="PXF42043.1"/>
    <property type="molecule type" value="Genomic_DNA"/>
</dbReference>
<evidence type="ECO:0000313" key="4">
    <source>
        <dbReference type="Proteomes" id="UP000247409"/>
    </source>
</evidence>
<protein>
    <submittedName>
        <fullName evidence="3">Uncharacterized protein</fullName>
    </submittedName>
</protein>
<comment type="caution">
    <text evidence="3">The sequence shown here is derived from an EMBL/GenBank/DDBJ whole genome shotgun (WGS) entry which is preliminary data.</text>
</comment>
<evidence type="ECO:0000256" key="1">
    <source>
        <dbReference type="SAM" id="MobiDB-lite"/>
    </source>
</evidence>
<organism evidence="3 4">
    <name type="scientific">Gracilariopsis chorda</name>
    <dbReference type="NCBI Taxonomy" id="448386"/>
    <lineage>
        <taxon>Eukaryota</taxon>
        <taxon>Rhodophyta</taxon>
        <taxon>Florideophyceae</taxon>
        <taxon>Rhodymeniophycidae</taxon>
        <taxon>Gracilariales</taxon>
        <taxon>Gracilariaceae</taxon>
        <taxon>Gracilariopsis</taxon>
    </lineage>
</organism>
<name>A0A2V3IJ33_9FLOR</name>
<dbReference type="OrthoDB" id="10568195at2759"/>
<keyword evidence="2" id="KW-0812">Transmembrane</keyword>
<gene>
    <name evidence="3" type="ORF">BWQ96_08251</name>
</gene>